<dbReference type="WBParaSite" id="GPUH_0001943301-mRNA-1">
    <property type="protein sequence ID" value="GPUH_0001943301-mRNA-1"/>
    <property type="gene ID" value="GPUH_0001943301"/>
</dbReference>
<dbReference type="Proteomes" id="UP000271098">
    <property type="component" value="Unassembled WGS sequence"/>
</dbReference>
<protein>
    <submittedName>
        <fullName evidence="4">DHR-2 domain-containing protein</fullName>
    </submittedName>
</protein>
<reference evidence="2 3" key="2">
    <citation type="submission" date="2018-11" db="EMBL/GenBank/DDBJ databases">
        <authorList>
            <consortium name="Pathogen Informatics"/>
        </authorList>
    </citation>
    <scope>NUCLEOTIDE SEQUENCE [LARGE SCALE GENOMIC DNA]</scope>
</reference>
<evidence type="ECO:0000256" key="1">
    <source>
        <dbReference type="SAM" id="MobiDB-lite"/>
    </source>
</evidence>
<evidence type="ECO:0000313" key="4">
    <source>
        <dbReference type="WBParaSite" id="GPUH_0001943301-mRNA-1"/>
    </source>
</evidence>
<proteinExistence type="predicted"/>
<accession>A0A183EEL7</accession>
<gene>
    <name evidence="2" type="ORF">GPUH_LOCUS19410</name>
</gene>
<feature type="compositionally biased region" description="Low complexity" evidence="1">
    <location>
        <begin position="16"/>
        <end position="54"/>
    </location>
</feature>
<reference evidence="4" key="1">
    <citation type="submission" date="2016-06" db="UniProtKB">
        <authorList>
            <consortium name="WormBaseParasite"/>
        </authorList>
    </citation>
    <scope>IDENTIFICATION</scope>
</reference>
<dbReference type="AlphaFoldDB" id="A0A183EEL7"/>
<dbReference type="OrthoDB" id="5796379at2759"/>
<feature type="region of interest" description="Disordered" evidence="1">
    <location>
        <begin position="1"/>
        <end position="54"/>
    </location>
</feature>
<evidence type="ECO:0000313" key="2">
    <source>
        <dbReference type="EMBL" id="VDN33788.1"/>
    </source>
</evidence>
<evidence type="ECO:0000313" key="3">
    <source>
        <dbReference type="Proteomes" id="UP000271098"/>
    </source>
</evidence>
<organism evidence="4">
    <name type="scientific">Gongylonema pulchrum</name>
    <dbReference type="NCBI Taxonomy" id="637853"/>
    <lineage>
        <taxon>Eukaryota</taxon>
        <taxon>Metazoa</taxon>
        <taxon>Ecdysozoa</taxon>
        <taxon>Nematoda</taxon>
        <taxon>Chromadorea</taxon>
        <taxon>Rhabditida</taxon>
        <taxon>Spirurina</taxon>
        <taxon>Spiruromorpha</taxon>
        <taxon>Spiruroidea</taxon>
        <taxon>Gongylonematidae</taxon>
        <taxon>Gongylonema</taxon>
    </lineage>
</organism>
<keyword evidence="3" id="KW-1185">Reference proteome</keyword>
<dbReference type="EMBL" id="UYRT01088467">
    <property type="protein sequence ID" value="VDN33788.1"/>
    <property type="molecule type" value="Genomic_DNA"/>
</dbReference>
<sequence>MDKQRRRIYSSNTQNSVPTSSSAAVAAPFEPSDSGSNSSVDSGQGSAEFSSQSFSSRDLFDYENSLGAVNLPSYARMANTMDHALRVCSALHTVLCNEIDAKWTSELVCKGKILVAIMQSSPSRAFLPAQVSALHRYISSPT</sequence>
<name>A0A183EEL7_9BILA</name>